<dbReference type="Proteomes" id="UP000266841">
    <property type="component" value="Unassembled WGS sequence"/>
</dbReference>
<dbReference type="InterPro" id="IPR000726">
    <property type="entry name" value="Glyco_hydro_19_cat"/>
</dbReference>
<dbReference type="Pfam" id="PF08811">
    <property type="entry name" value="DUF1800"/>
    <property type="match status" value="2"/>
</dbReference>
<dbReference type="OrthoDB" id="52725at2759"/>
<feature type="region of interest" description="Disordered" evidence="1">
    <location>
        <begin position="1756"/>
        <end position="1776"/>
    </location>
</feature>
<dbReference type="PANTHER" id="PTHR43737">
    <property type="entry name" value="BLL7424 PROTEIN"/>
    <property type="match status" value="1"/>
</dbReference>
<dbReference type="Gene3D" id="1.10.530.10">
    <property type="match status" value="1"/>
</dbReference>
<sequence length="2405" mass="261469">MIKTVQGGISDTATEFEVSWKYLPDYAGPAGPGVVVCGVENEVAPDPTLDDHFDVKNRKVESHRIAYGTQKSDVWLEISLTAPDQLCQRIAWQLYKIFATSNNSNSATQLSEANLQVFDNHVNGCYGTYKDMIKRVSFNEEMASQLTFLNNQAVATAWHRSGHRKKKAWPDENYARENLQLHSIGIIRLHDDGTPILDQFGKRQANYQQKHIFTAAKVWTGLVTSRRRGNYEDLDWATTSYLDPLRITSPIKRDWFPKIDLADGYIGDRVPLCADLPEQPFLKKNARFRLLGGSTDALSSYPSRKSGPDEEFRRYSLEGGSALYTELCNPKSGVTEPTTTLTAGTATATHDSALGAPTCLGRASKCDSGTTLEGRRVEANSPNTLDDCLDGDDTTVYDDDESVKKIVVETISGNDLRGGEQVTLKATAFVLSKSDRVDYYYAADATNPDWKHLTSMAPPQGESVLEFEYERRPEVCLSPDGCKQAVRVVLRSSRDPANPVSGRKDSGGYYLDPNEPCPTTTPYHDIDDLSFDVLPSYRPQDLCDFQTTVTLTSNLACTGLECTLDTLGVFEVEAGVHYEYIEPKCVHMPFYENAAKVFAEWSNQIVMCADKRTPSAMATCVSSGSSDRHPSSTNWADVLSNFREEKLTYAQNTERCSDWAHRAVGDPQNCMDVRGTRDNMVDSHYHWTDDSCEIKVKVDKDGMIAIVHQPANTQDWKRWGSSDPPFVQSHVDIDETVSYFFVQWESTSEVGRLNYPNVEENACDGGTADATYCVCTTSVSETAVFTGPELPSRQQIMSALKVGAFDPDIFDDGTFTLLAGSTEEVAVYKNATDPTDYTVNTIIRIKDTFGQEIFLKNVLSTVSVCNGSFSFRNAPSFFSLTNPSTSAAYHEIDAYMEMVDNHPSAPPFVCQSLLKLFGFSNADPVSVAACSKAYKEGKFTWTNPDDDQDTVQIGDGTQRGNLAAIAGSILLSRDALSPTVEQDPMSGGLKSPVLKLLEVLRGFKLTRSLHHRRTDGLLNNKVQEYFGESIYGTPDQFSFYDPFYQPAGEHKAAFIIAPEAELLNLGEVINAQNALYSVLSGQLHWCFNGVGASWGRGVSNSCGSLDGSNKYSPAYLDYSPVGNATDASNVVGQLATILTSDRLSLKNRALIEAAFDASRAEDGAVEAMRVAQKLIVTSPEFHSLGKVDLKNLTRDATARPTSDGTVPEYKAIIQLSLFGGLDSMNMLVPHPDGCSSLYEEYYAIRGEGLRLEAASEMIKINATSSNQPCTHFGLHASLPGVAELYDNDGEVLFFANSGHLQKNVNRKNFQAETQAQLFGHHTMTAESFYVDAFRAREETGVLGRMVDVLGNSMSTGQISIARLYATLNGNPTLGRKVDIVPTRGTPDFFPEHRQLSSKSQGTEVEHIMRSLNPQADDLSNVHSNLWSQAFINSESETSNYRSMLATVPQSGLIPDTSLGKKLNMIYRLILLRDERSVDRDVFACQLGGFDHHFSLKSALPDKFSEIDGALKGFRDALSAEGLWNQVTLVMTSEFGRSITQNSSGGTDHGWGQNQLVMGGAINGGRILGKHPDNYSLQDKHVTGRGAWIPTTSNDAFWVGITQWFGITSEMGLNYVLPNLENFGCSLFSEADMYSGGTATISGCGGESVQMKQRFFITEPRLLNPDEQKSFCKKIVDAMGDITTRCVVLDQILASAPARRRLGNRILETVATLDVVTEVSSDQTNIGDVVEEVTNDPEFQDSAAESVEMEVIVEGSVQITSSPTSSPTSAPSSSPTRPDICSLFTSTMFDNIAASSPNALYTYTGFCDAVDTWNSANPDAQVFMDGTEMQRKQELASFFGNTAHETGDFLHAREEEVCNTVVVDGGTTYCQPTGYNSGDGDFTSGYCSLTHTPTSDPDGCSCTETVSENISNGYTSNSMFFGRGPMQLSWNYNYIDAGAALGVDLCTSPDLVATNSSVAWQTAFHFWMTSTESTGTTCHDYVLSGDFGGTVKTINGGLECPVGAYQSGFDLAVISRLNKYCKAGTELSVDVLLDFDACSGLQTSFDSCVSESSPSKSPSSKPTEAPSSSPTSPTGSPTGTPTTSPTISRSIEAYYGYEYVGPGQCIGYHPFLSPKYDYMEFESASYETQYACPGVCYLYLDSDKFRGFEFSPTKCRCLFDEGADFSSIQSTYGGSPASTDTSNLAQGDIVDVVDQANVFCYRSEEPVAPVEVVPFEYVGVGNCLNATGSSGRYYDYVEAGIKTFAECGSTCENFEAQKGFYIVEDTSCNCLFESGTTIADQTVVVPPSISGGIGDISSSDFTGDGHCYLGIPPPTRDPTSSPTTASPSMSPTAASPTTAGPSVSPTSSPATASPSKSPMALASPSASPSMSPTTASPHYSRPVCVPNKLTSHGKSVKVTHGTSQSV</sequence>
<dbReference type="CDD" id="cd00325">
    <property type="entry name" value="chitinase_GH19"/>
    <property type="match status" value="1"/>
</dbReference>
<evidence type="ECO:0000259" key="2">
    <source>
        <dbReference type="Pfam" id="PF00182"/>
    </source>
</evidence>
<dbReference type="InterPro" id="IPR014917">
    <property type="entry name" value="DUF1800"/>
</dbReference>
<gene>
    <name evidence="3" type="ORF">THAOC_02314</name>
</gene>
<organism evidence="3 4">
    <name type="scientific">Thalassiosira oceanica</name>
    <name type="common">Marine diatom</name>
    <dbReference type="NCBI Taxonomy" id="159749"/>
    <lineage>
        <taxon>Eukaryota</taxon>
        <taxon>Sar</taxon>
        <taxon>Stramenopiles</taxon>
        <taxon>Ochrophyta</taxon>
        <taxon>Bacillariophyta</taxon>
        <taxon>Coscinodiscophyceae</taxon>
        <taxon>Thalassiosirophycidae</taxon>
        <taxon>Thalassiosirales</taxon>
        <taxon>Thalassiosiraceae</taxon>
        <taxon>Thalassiosira</taxon>
    </lineage>
</organism>
<dbReference type="Gene3D" id="3.30.20.10">
    <property type="entry name" value="Endochitinase, domain 2"/>
    <property type="match status" value="1"/>
</dbReference>
<dbReference type="GO" id="GO:0006032">
    <property type="term" value="P:chitin catabolic process"/>
    <property type="evidence" value="ECO:0007669"/>
    <property type="project" value="InterPro"/>
</dbReference>
<feature type="compositionally biased region" description="Low complexity" evidence="1">
    <location>
        <begin position="2316"/>
        <end position="2376"/>
    </location>
</feature>
<keyword evidence="4" id="KW-1185">Reference proteome</keyword>
<dbReference type="GO" id="GO:0016998">
    <property type="term" value="P:cell wall macromolecule catabolic process"/>
    <property type="evidence" value="ECO:0007669"/>
    <property type="project" value="InterPro"/>
</dbReference>
<dbReference type="SUPFAM" id="SSF53955">
    <property type="entry name" value="Lysozyme-like"/>
    <property type="match status" value="1"/>
</dbReference>
<evidence type="ECO:0000313" key="3">
    <source>
        <dbReference type="EMBL" id="EJK75951.1"/>
    </source>
</evidence>
<dbReference type="Pfam" id="PF00182">
    <property type="entry name" value="Glyco_hydro_19"/>
    <property type="match status" value="1"/>
</dbReference>
<dbReference type="InterPro" id="IPR010869">
    <property type="entry name" value="DUF1501"/>
</dbReference>
<feature type="compositionally biased region" description="Low complexity" evidence="1">
    <location>
        <begin position="1759"/>
        <end position="1775"/>
    </location>
</feature>
<dbReference type="EMBL" id="AGNL01002637">
    <property type="protein sequence ID" value="EJK75951.1"/>
    <property type="molecule type" value="Genomic_DNA"/>
</dbReference>
<accession>K0TM74</accession>
<dbReference type="Pfam" id="PF07394">
    <property type="entry name" value="DUF1501"/>
    <property type="match status" value="1"/>
</dbReference>
<reference evidence="3 4" key="1">
    <citation type="journal article" date="2012" name="Genome Biol.">
        <title>Genome and low-iron response of an oceanic diatom adapted to chronic iron limitation.</title>
        <authorList>
            <person name="Lommer M."/>
            <person name="Specht M."/>
            <person name="Roy A.S."/>
            <person name="Kraemer L."/>
            <person name="Andreson R."/>
            <person name="Gutowska M.A."/>
            <person name="Wolf J."/>
            <person name="Bergner S.V."/>
            <person name="Schilhabel M.B."/>
            <person name="Klostermeier U.C."/>
            <person name="Beiko R.G."/>
            <person name="Rosenstiel P."/>
            <person name="Hippler M."/>
            <person name="Laroche J."/>
        </authorList>
    </citation>
    <scope>NUCLEOTIDE SEQUENCE [LARGE SCALE GENOMIC DNA]</scope>
    <source>
        <strain evidence="3 4">CCMP1005</strain>
    </source>
</reference>
<dbReference type="GO" id="GO:0004568">
    <property type="term" value="F:chitinase activity"/>
    <property type="evidence" value="ECO:0007669"/>
    <property type="project" value="InterPro"/>
</dbReference>
<name>K0TM74_THAOC</name>
<feature type="region of interest" description="Disordered" evidence="1">
    <location>
        <begin position="2049"/>
        <end position="2085"/>
    </location>
</feature>
<feature type="region of interest" description="Disordered" evidence="1">
    <location>
        <begin position="2306"/>
        <end position="2405"/>
    </location>
</feature>
<dbReference type="eggNOG" id="KOG4742">
    <property type="taxonomic scope" value="Eukaryota"/>
</dbReference>
<evidence type="ECO:0000313" key="4">
    <source>
        <dbReference type="Proteomes" id="UP000266841"/>
    </source>
</evidence>
<dbReference type="InterPro" id="IPR023346">
    <property type="entry name" value="Lysozyme-like_dom_sf"/>
</dbReference>
<comment type="caution">
    <text evidence="3">The sequence shown here is derived from an EMBL/GenBank/DDBJ whole genome shotgun (WGS) entry which is preliminary data.</text>
</comment>
<feature type="domain" description="Glycoside hydrolase family 19 catalytic" evidence="2">
    <location>
        <begin position="1870"/>
        <end position="1982"/>
    </location>
</feature>
<evidence type="ECO:0000256" key="1">
    <source>
        <dbReference type="SAM" id="MobiDB-lite"/>
    </source>
</evidence>
<proteinExistence type="predicted"/>
<dbReference type="PANTHER" id="PTHR43737:SF1">
    <property type="entry name" value="DUF1501 DOMAIN-CONTAINING PROTEIN"/>
    <property type="match status" value="1"/>
</dbReference>
<protein>
    <recommendedName>
        <fullName evidence="2">Glycoside hydrolase family 19 catalytic domain-containing protein</fullName>
    </recommendedName>
</protein>